<keyword evidence="4" id="KW-0812">Transmembrane</keyword>
<dbReference type="SMART" id="SM00304">
    <property type="entry name" value="HAMP"/>
    <property type="match status" value="1"/>
</dbReference>
<organism evidence="7 8">
    <name type="scientific">Clostridium beijerinckii</name>
    <name type="common">Clostridium MP</name>
    <dbReference type="NCBI Taxonomy" id="1520"/>
    <lineage>
        <taxon>Bacteria</taxon>
        <taxon>Bacillati</taxon>
        <taxon>Bacillota</taxon>
        <taxon>Clostridia</taxon>
        <taxon>Eubacteriales</taxon>
        <taxon>Clostridiaceae</taxon>
        <taxon>Clostridium</taxon>
    </lineage>
</organism>
<evidence type="ECO:0000259" key="5">
    <source>
        <dbReference type="PROSITE" id="PS50111"/>
    </source>
</evidence>
<feature type="transmembrane region" description="Helical" evidence="4">
    <location>
        <begin position="20"/>
        <end position="41"/>
    </location>
</feature>
<evidence type="ECO:0000256" key="3">
    <source>
        <dbReference type="PROSITE-ProRule" id="PRU00284"/>
    </source>
</evidence>
<feature type="domain" description="Methyl-accepting transducer" evidence="5">
    <location>
        <begin position="279"/>
        <end position="550"/>
    </location>
</feature>
<dbReference type="GO" id="GO:0016020">
    <property type="term" value="C:membrane"/>
    <property type="evidence" value="ECO:0007669"/>
    <property type="project" value="InterPro"/>
</dbReference>
<dbReference type="Gene3D" id="1.10.287.950">
    <property type="entry name" value="Methyl-accepting chemotaxis protein"/>
    <property type="match status" value="1"/>
</dbReference>
<dbReference type="PROSITE" id="PS50111">
    <property type="entry name" value="CHEMOTAXIS_TRANSDUC_2"/>
    <property type="match status" value="1"/>
</dbReference>
<dbReference type="PROSITE" id="PS50885">
    <property type="entry name" value="HAMP"/>
    <property type="match status" value="1"/>
</dbReference>
<evidence type="ECO:0000256" key="1">
    <source>
        <dbReference type="ARBA" id="ARBA00023224"/>
    </source>
</evidence>
<feature type="domain" description="HAMP" evidence="6">
    <location>
        <begin position="207"/>
        <end position="260"/>
    </location>
</feature>
<dbReference type="SUPFAM" id="SSF58104">
    <property type="entry name" value="Methyl-accepting chemotaxis protein (MCP) signaling domain"/>
    <property type="match status" value="1"/>
</dbReference>
<reference evidence="8" key="1">
    <citation type="submission" date="2014-12" db="EMBL/GenBank/DDBJ databases">
        <title>Genome sequence of Clostridium beijerinckii strain 59B.</title>
        <authorList>
            <person name="Little G.T."/>
            <person name="Minton N.P."/>
        </authorList>
    </citation>
    <scope>NUCLEOTIDE SEQUENCE [LARGE SCALE GENOMIC DNA]</scope>
    <source>
        <strain evidence="8">59B</strain>
    </source>
</reference>
<feature type="transmembrane region" description="Helical" evidence="4">
    <location>
        <begin position="182"/>
        <end position="205"/>
    </location>
</feature>
<dbReference type="AlphaFoldDB" id="A0A0B5QVX0"/>
<protein>
    <submittedName>
        <fullName evidence="7">Chemotaxis protein</fullName>
    </submittedName>
</protein>
<dbReference type="Proteomes" id="UP000031866">
    <property type="component" value="Chromosome"/>
</dbReference>
<dbReference type="InterPro" id="IPR004089">
    <property type="entry name" value="MCPsignal_dom"/>
</dbReference>
<evidence type="ECO:0000259" key="6">
    <source>
        <dbReference type="PROSITE" id="PS50885"/>
    </source>
</evidence>
<evidence type="ECO:0000313" key="8">
    <source>
        <dbReference type="Proteomes" id="UP000031866"/>
    </source>
</evidence>
<evidence type="ECO:0000313" key="7">
    <source>
        <dbReference type="EMBL" id="AJH01119.1"/>
    </source>
</evidence>
<keyword evidence="1 3" id="KW-0807">Transducer</keyword>
<dbReference type="STRING" id="1520.LF65_04587"/>
<dbReference type="PANTHER" id="PTHR32089:SF112">
    <property type="entry name" value="LYSOZYME-LIKE PROTEIN-RELATED"/>
    <property type="match status" value="1"/>
</dbReference>
<accession>A0A0B5QVX0</accession>
<dbReference type="RefSeq" id="WP_041899192.1">
    <property type="nucleotide sequence ID" value="NZ_CP010086.2"/>
</dbReference>
<name>A0A0B5QVX0_CLOBE</name>
<keyword evidence="4" id="KW-0472">Membrane</keyword>
<dbReference type="OrthoDB" id="1706317at2"/>
<gene>
    <name evidence="7" type="ORF">LF65_04587</name>
</gene>
<dbReference type="Pfam" id="PF00672">
    <property type="entry name" value="HAMP"/>
    <property type="match status" value="1"/>
</dbReference>
<evidence type="ECO:0000256" key="2">
    <source>
        <dbReference type="ARBA" id="ARBA00029447"/>
    </source>
</evidence>
<dbReference type="Gene3D" id="6.10.340.10">
    <property type="match status" value="1"/>
</dbReference>
<evidence type="ECO:0000256" key="4">
    <source>
        <dbReference type="SAM" id="Phobius"/>
    </source>
</evidence>
<dbReference type="Pfam" id="PF00015">
    <property type="entry name" value="MCPsignal"/>
    <property type="match status" value="1"/>
</dbReference>
<dbReference type="CDD" id="cd06225">
    <property type="entry name" value="HAMP"/>
    <property type="match status" value="1"/>
</dbReference>
<dbReference type="PANTHER" id="PTHR32089">
    <property type="entry name" value="METHYL-ACCEPTING CHEMOTAXIS PROTEIN MCPB"/>
    <property type="match status" value="1"/>
</dbReference>
<comment type="similarity">
    <text evidence="2">Belongs to the methyl-accepting chemotaxis (MCP) protein family.</text>
</comment>
<proteinExistence type="inferred from homology"/>
<dbReference type="SMART" id="SM00283">
    <property type="entry name" value="MA"/>
    <property type="match status" value="1"/>
</dbReference>
<sequence length="565" mass="62523">MKKISSVPGTIPLTIKSKLIISFSLIIFLVSAVGITSYMTMRSYLVQENIMIEKNVMANDIIILINSIPQDISKYILNPTAENKKIIDDKFININKNQEFIKDNVSGEKALKSFDAVSRMLESYSEENIKLFESKNATEMVEKNKLMNRFSKLIQNSMQEYMSVELDQQNKARADLAKKSNFTGVLIIVFIVSIGFFSIIFAIFFSIKLGKSLNKIVLLADDIANGNLQVEEYKVNSNDEVSLLASSFNEMTKNLRTMIKGIINNSKDLYESSTMIKDRAKESVKAVNQIAVSTQDAVDGSQYQFSEAKRTEEAVNRLIKMNSTIKEKSNNVLSSANKSLKIAEGGNEKVRSMLNQMNTIKEQVMNIQSVTGILKENSSQIETILDTISKITASTELLALNAAIEAARAGEYGKGFAVVSDEIRKLATSSATSTVEISKILTQIKNYINVLIKSMSIAVSEVMSGSEKVLEVEGAFKNIVESNNDVDGEIKNISDEILVMVNEINAIEKISKNICEISNKSLEGSTDISAIVEEQLATQEEFFASATTLANISSELANVVSKFRV</sequence>
<dbReference type="InterPro" id="IPR003660">
    <property type="entry name" value="HAMP_dom"/>
</dbReference>
<dbReference type="GO" id="GO:0007165">
    <property type="term" value="P:signal transduction"/>
    <property type="evidence" value="ECO:0007669"/>
    <property type="project" value="UniProtKB-KW"/>
</dbReference>
<dbReference type="EMBL" id="CP010086">
    <property type="protein sequence ID" value="AJH01119.1"/>
    <property type="molecule type" value="Genomic_DNA"/>
</dbReference>
<keyword evidence="4" id="KW-1133">Transmembrane helix</keyword>
<dbReference type="KEGG" id="cbei:LF65_04587"/>